<dbReference type="RefSeq" id="WP_055679946.1">
    <property type="nucleotide sequence ID" value="NZ_AZCX01000016.1"/>
</dbReference>
<dbReference type="Pfam" id="PF02661">
    <property type="entry name" value="Fic"/>
    <property type="match status" value="1"/>
</dbReference>
<evidence type="ECO:0000313" key="2">
    <source>
        <dbReference type="EMBL" id="KRK46843.1"/>
    </source>
</evidence>
<comment type="caution">
    <text evidence="2">The sequence shown here is derived from an EMBL/GenBank/DDBJ whole genome shotgun (WGS) entry which is preliminary data.</text>
</comment>
<evidence type="ECO:0000259" key="1">
    <source>
        <dbReference type="PROSITE" id="PS51459"/>
    </source>
</evidence>
<keyword evidence="3" id="KW-1185">Reference proteome</keyword>
<accession>A0A0R1HKE0</accession>
<dbReference type="AlphaFoldDB" id="A0A0R1HKE0"/>
<dbReference type="EMBL" id="AZCX01000016">
    <property type="protein sequence ID" value="KRK46843.1"/>
    <property type="molecule type" value="Genomic_DNA"/>
</dbReference>
<reference evidence="2 3" key="1">
    <citation type="journal article" date="2015" name="Genome Announc.">
        <title>Expanding the biotechnology potential of lactobacilli through comparative genomics of 213 strains and associated genera.</title>
        <authorList>
            <person name="Sun Z."/>
            <person name="Harris H.M."/>
            <person name="McCann A."/>
            <person name="Guo C."/>
            <person name="Argimon S."/>
            <person name="Zhang W."/>
            <person name="Yang X."/>
            <person name="Jeffery I.B."/>
            <person name="Cooney J.C."/>
            <person name="Kagawa T.F."/>
            <person name="Liu W."/>
            <person name="Song Y."/>
            <person name="Salvetti E."/>
            <person name="Wrobel A."/>
            <person name="Rasinkangas P."/>
            <person name="Parkhill J."/>
            <person name="Rea M.C."/>
            <person name="O'Sullivan O."/>
            <person name="Ritari J."/>
            <person name="Douillard F.P."/>
            <person name="Paul Ross R."/>
            <person name="Yang R."/>
            <person name="Briner A.E."/>
            <person name="Felis G.E."/>
            <person name="de Vos W.M."/>
            <person name="Barrangou R."/>
            <person name="Klaenhammer T.R."/>
            <person name="Caufield P.W."/>
            <person name="Cui Y."/>
            <person name="Zhang H."/>
            <person name="O'Toole P.W."/>
        </authorList>
    </citation>
    <scope>NUCLEOTIDE SEQUENCE [LARGE SCALE GENOMIC DNA]</scope>
    <source>
        <strain evidence="2 3">JCM 15530</strain>
    </source>
</reference>
<dbReference type="PROSITE" id="PS51459">
    <property type="entry name" value="FIDO"/>
    <property type="match status" value="1"/>
</dbReference>
<dbReference type="InterPro" id="IPR003812">
    <property type="entry name" value="Fido"/>
</dbReference>
<feature type="domain" description="Fido" evidence="1">
    <location>
        <begin position="1"/>
        <end position="77"/>
    </location>
</feature>
<gene>
    <name evidence="2" type="ORF">FC96_GL000902</name>
</gene>
<evidence type="ECO:0000313" key="3">
    <source>
        <dbReference type="Proteomes" id="UP000050911"/>
    </source>
</evidence>
<proteinExistence type="predicted"/>
<sequence>MFAELAKLQPFQDGNKRTALIAANAANGSLETGDYLILPTLDLDRAEFIIDLMQYYVSDDAGRDSQLLNQMIKLVPDKQARFHEFNQPVTPEQDQTAGIRNVKLQFRDPD</sequence>
<organism evidence="2 3">
    <name type="scientific">Secundilactobacillus kimchicus JCM 15530</name>
    <dbReference type="NCBI Taxonomy" id="1302272"/>
    <lineage>
        <taxon>Bacteria</taxon>
        <taxon>Bacillati</taxon>
        <taxon>Bacillota</taxon>
        <taxon>Bacilli</taxon>
        <taxon>Lactobacillales</taxon>
        <taxon>Lactobacillaceae</taxon>
        <taxon>Secundilactobacillus</taxon>
    </lineage>
</organism>
<protein>
    <recommendedName>
        <fullName evidence="1">Fido domain-containing protein</fullName>
    </recommendedName>
</protein>
<dbReference type="Proteomes" id="UP000050911">
    <property type="component" value="Unassembled WGS sequence"/>
</dbReference>
<dbReference type="PATRIC" id="fig|1302272.5.peg.903"/>
<name>A0A0R1HKE0_9LACO</name>